<name>A0ABX3BTB3_9PAST</name>
<dbReference type="Pfam" id="PF02981">
    <property type="entry name" value="FokI_D1"/>
    <property type="match status" value="1"/>
</dbReference>
<evidence type="ECO:0000313" key="6">
    <source>
        <dbReference type="Proteomes" id="UP000175677"/>
    </source>
</evidence>
<feature type="domain" description="FokI cleavage" evidence="3">
    <location>
        <begin position="401"/>
        <end position="573"/>
    </location>
</feature>
<evidence type="ECO:0000259" key="2">
    <source>
        <dbReference type="Pfam" id="PF02981"/>
    </source>
</evidence>
<evidence type="ECO:0000259" key="3">
    <source>
        <dbReference type="Pfam" id="PF09254"/>
    </source>
</evidence>
<evidence type="ECO:0000313" key="5">
    <source>
        <dbReference type="EMBL" id="OEY75094.1"/>
    </source>
</evidence>
<dbReference type="GO" id="GO:0004519">
    <property type="term" value="F:endonuclease activity"/>
    <property type="evidence" value="ECO:0007669"/>
    <property type="project" value="UniProtKB-KW"/>
</dbReference>
<dbReference type="Pfam" id="PF02980">
    <property type="entry name" value="FokI_dom_2"/>
    <property type="match status" value="1"/>
</dbReference>
<sequence length="583" mass="67078">MKIRTYGWIQNPSSFQSLKKVVQIFDTASQHYQNLKDNLINSIYNEVIRNNLKDKLINNENEFTYLELVGTSKNKQGKPPSSRKDAVADALIQISIEPQQIKSTGKTWTDNWTADGFLRWAVSFNFIKVDREKDTFSITEKGLAFSQANDEEQELDILRTALLAYPPATQILSLLEENGDYCTKYYLGSKLGFRGEKGFTSYNEDIMYDWLASSSAVEKKKIKSDIEGTSDKYARGICNWLKNVGFVQTKQVKRKFQNGQKESLQGYKITGRGIIALHRSIGHSSNRRIEKFIMWEFFATDGHNRDYIRSRRANIVKLLISTISFKNLVSEMRNNGFQDPEDIFLSDIDGLRLFGLRIELKNNKFRLLDKICDFSIPKLNLTEELRDKVIEEQKAIFLQKTKLPLSYIELLEIARDGKRSRDFELITMELFKNIYKINASILGGARKPDGVLYMPEFGVIVDTKAYADGYSKSIAQADEMIRYIEDNKRRDPSRNSTKWWEHFPTSIPANNFYFLWVSSVFVNKFHEQLSYTAQETQTVGAALSVEQLLLGADSVLKGNLTTEKFIDSFKNQEIVFAPSILHS</sequence>
<accession>A0ABX3BTB3</accession>
<reference evidence="5 6" key="1">
    <citation type="submission" date="2016-08" db="EMBL/GenBank/DDBJ databases">
        <authorList>
            <person name="Eshaghi A."/>
            <person name="Soares D."/>
            <person name="Kus J."/>
            <person name="Richardson D."/>
            <person name="Li A."/>
            <person name="Patel S.N."/>
        </authorList>
    </citation>
    <scope>NUCLEOTIDE SEQUENCE [LARGE SCALE GENOMIC DNA]</scope>
    <source>
        <strain evidence="5 6">C860</strain>
    </source>
</reference>
<feature type="domain" description="FokI D3" evidence="4">
    <location>
        <begin position="298"/>
        <end position="363"/>
    </location>
</feature>
<evidence type="ECO:0000259" key="1">
    <source>
        <dbReference type="Pfam" id="PF02980"/>
    </source>
</evidence>
<keyword evidence="5" id="KW-0378">Hydrolase</keyword>
<dbReference type="CDD" id="cd22327">
    <property type="entry name" value="FokI_nuclease-like"/>
    <property type="match status" value="1"/>
</dbReference>
<dbReference type="InterPro" id="IPR036388">
    <property type="entry name" value="WH-like_DNA-bd_sf"/>
</dbReference>
<keyword evidence="6" id="KW-1185">Reference proteome</keyword>
<dbReference type="Gene3D" id="1.10.10.10">
    <property type="entry name" value="Winged helix-like DNA-binding domain superfamily/Winged helix DNA-binding domain"/>
    <property type="match status" value="1"/>
</dbReference>
<dbReference type="Gene3D" id="3.40.91.30">
    <property type="match status" value="1"/>
</dbReference>
<protein>
    <submittedName>
        <fullName evidence="5">Restriction endonuclease</fullName>
    </submittedName>
</protein>
<feature type="domain" description="FokI recognition" evidence="1">
    <location>
        <begin position="155"/>
        <end position="285"/>
    </location>
</feature>
<dbReference type="Proteomes" id="UP000175677">
    <property type="component" value="Unassembled WGS sequence"/>
</dbReference>
<dbReference type="CDD" id="cd00941">
    <property type="entry name" value="FokI_N"/>
    <property type="match status" value="1"/>
</dbReference>
<feature type="domain" description="FokI recognition" evidence="2">
    <location>
        <begin position="4"/>
        <end position="148"/>
    </location>
</feature>
<dbReference type="InterPro" id="IPR031655">
    <property type="entry name" value="FokI_D3"/>
</dbReference>
<dbReference type="Gene3D" id="3.90.241.10">
    <property type="entry name" value="Foki Restriction Endonuclease, Chain A, domain 1"/>
    <property type="match status" value="1"/>
</dbReference>
<keyword evidence="5" id="KW-0255">Endonuclease</keyword>
<dbReference type="InterPro" id="IPR044945">
    <property type="entry name" value="FokI_dom_1_2"/>
</dbReference>
<keyword evidence="5" id="KW-0540">Nuclease</keyword>
<dbReference type="InterPro" id="IPR004233">
    <property type="entry name" value="FokI_D2"/>
</dbReference>
<evidence type="ECO:0000259" key="4">
    <source>
        <dbReference type="Pfam" id="PF16902"/>
    </source>
</evidence>
<dbReference type="EMBL" id="MDJC01000045">
    <property type="protein sequence ID" value="OEY75094.1"/>
    <property type="molecule type" value="Genomic_DNA"/>
</dbReference>
<dbReference type="InterPro" id="IPR015334">
    <property type="entry name" value="FokI_cleavage_dom"/>
</dbReference>
<dbReference type="SUPFAM" id="SSF46785">
    <property type="entry name" value="Winged helix' DNA-binding domain"/>
    <property type="match status" value="3"/>
</dbReference>
<dbReference type="InterPro" id="IPR011335">
    <property type="entry name" value="Restrct_endonuc-II-like"/>
</dbReference>
<proteinExistence type="predicted"/>
<comment type="caution">
    <text evidence="5">The sequence shown here is derived from an EMBL/GenBank/DDBJ whole genome shotgun (WGS) entry which is preliminary data.</text>
</comment>
<organism evidence="5 6">
    <name type="scientific">Haemophilus quentini</name>
    <dbReference type="NCBI Taxonomy" id="123834"/>
    <lineage>
        <taxon>Bacteria</taxon>
        <taxon>Pseudomonadati</taxon>
        <taxon>Pseudomonadota</taxon>
        <taxon>Gammaproteobacteria</taxon>
        <taxon>Pasteurellales</taxon>
        <taxon>Pasteurellaceae</taxon>
        <taxon>Haemophilus</taxon>
    </lineage>
</organism>
<dbReference type="RefSeq" id="WP_044232573.1">
    <property type="nucleotide sequence ID" value="NZ_MDJC01000045.1"/>
</dbReference>
<gene>
    <name evidence="5" type="ORF">BFQ30_02940</name>
</gene>
<dbReference type="Pfam" id="PF09254">
    <property type="entry name" value="FokI_cleav_dom"/>
    <property type="match status" value="1"/>
</dbReference>
<dbReference type="SUPFAM" id="SSF52980">
    <property type="entry name" value="Restriction endonuclease-like"/>
    <property type="match status" value="1"/>
</dbReference>
<dbReference type="InterPro" id="IPR004234">
    <property type="entry name" value="FokI_D1"/>
</dbReference>
<dbReference type="Pfam" id="PF16902">
    <property type="entry name" value="FokI_D3"/>
    <property type="match status" value="1"/>
</dbReference>
<dbReference type="InterPro" id="IPR036390">
    <property type="entry name" value="WH_DNA-bd_sf"/>
</dbReference>